<dbReference type="Proteomes" id="UP001355207">
    <property type="component" value="Chromosome 1"/>
</dbReference>
<keyword evidence="1 4" id="KW-0812">Transmembrane</keyword>
<keyword evidence="4" id="KW-0406">Ion transport</keyword>
<keyword evidence="4" id="KW-0186">Copper</keyword>
<evidence type="ECO:0000256" key="4">
    <source>
        <dbReference type="RuleBase" id="RU367022"/>
    </source>
</evidence>
<dbReference type="AlphaFoldDB" id="A0AAX4JLB7"/>
<dbReference type="InterPro" id="IPR007274">
    <property type="entry name" value="Cop_transporter"/>
</dbReference>
<reference evidence="5 6" key="1">
    <citation type="submission" date="2024-01" db="EMBL/GenBank/DDBJ databases">
        <title>Comparative genomics of Cryptococcus and Kwoniella reveals pathogenesis evolution and contrasting modes of karyotype evolution via chromosome fusion or intercentromeric recombination.</title>
        <authorList>
            <person name="Coelho M.A."/>
            <person name="David-Palma M."/>
            <person name="Shea T."/>
            <person name="Bowers K."/>
            <person name="McGinley-Smith S."/>
            <person name="Mohammad A.W."/>
            <person name="Gnirke A."/>
            <person name="Yurkov A.M."/>
            <person name="Nowrousian M."/>
            <person name="Sun S."/>
            <person name="Cuomo C.A."/>
            <person name="Heitman J."/>
        </authorList>
    </citation>
    <scope>NUCLEOTIDE SEQUENCE [LARGE SCALE GENOMIC DNA]</scope>
    <source>
        <strain evidence="5 6">CBS 6074</strain>
    </source>
</reference>
<proteinExistence type="inferred from homology"/>
<keyword evidence="4" id="KW-0813">Transport</keyword>
<dbReference type="GeneID" id="91091314"/>
<dbReference type="GO" id="GO:0016020">
    <property type="term" value="C:membrane"/>
    <property type="evidence" value="ECO:0007669"/>
    <property type="project" value="UniProtKB-SubCell"/>
</dbReference>
<evidence type="ECO:0000313" key="6">
    <source>
        <dbReference type="Proteomes" id="UP001355207"/>
    </source>
</evidence>
<keyword evidence="2 4" id="KW-1133">Transmembrane helix</keyword>
<dbReference type="Pfam" id="PF04145">
    <property type="entry name" value="Ctr"/>
    <property type="match status" value="1"/>
</dbReference>
<name>A0AAX4JLB7_9TREE</name>
<dbReference type="GO" id="GO:0005375">
    <property type="term" value="F:copper ion transmembrane transporter activity"/>
    <property type="evidence" value="ECO:0007669"/>
    <property type="project" value="UniProtKB-UniRule"/>
</dbReference>
<sequence length="189" mass="20494">MNHGDHSGHGGHSMPGMEHGMPACSMNMLWNNQIADTCVVFESWHITGPMTMAISCIVVMAISFGYSTLLNSIKTFDRKIALSLYQTSQPNRRENTITPVQNGYNAIEGGSLAKAGVTRLSLQTRLTRASLYALSVGISFWLMLVAMTYNTYLFLSIIIGAFLGHIIYEAEMDVGTVLAGGNGKGLACH</sequence>
<dbReference type="PANTHER" id="PTHR12483:SF115">
    <property type="entry name" value="COPPER TRANSPORT PROTEIN"/>
    <property type="match status" value="1"/>
</dbReference>
<accession>A0AAX4JLB7</accession>
<dbReference type="PANTHER" id="PTHR12483">
    <property type="entry name" value="SOLUTE CARRIER FAMILY 31 COPPER TRANSPORTERS"/>
    <property type="match status" value="1"/>
</dbReference>
<protein>
    <recommendedName>
        <fullName evidence="4">Copper transport protein</fullName>
    </recommendedName>
</protein>
<feature type="transmembrane region" description="Helical" evidence="4">
    <location>
        <begin position="50"/>
        <end position="70"/>
    </location>
</feature>
<comment type="subcellular location">
    <subcellularLocation>
        <location evidence="4">Membrane</location>
        <topology evidence="4">Multi-pass membrane protein</topology>
    </subcellularLocation>
</comment>
<evidence type="ECO:0000256" key="2">
    <source>
        <dbReference type="ARBA" id="ARBA00022989"/>
    </source>
</evidence>
<keyword evidence="4" id="KW-0187">Copper transport</keyword>
<organism evidence="5 6">
    <name type="scientific">Kwoniella dendrophila CBS 6074</name>
    <dbReference type="NCBI Taxonomy" id="1295534"/>
    <lineage>
        <taxon>Eukaryota</taxon>
        <taxon>Fungi</taxon>
        <taxon>Dikarya</taxon>
        <taxon>Basidiomycota</taxon>
        <taxon>Agaricomycotina</taxon>
        <taxon>Tremellomycetes</taxon>
        <taxon>Tremellales</taxon>
        <taxon>Cryptococcaceae</taxon>
        <taxon>Kwoniella</taxon>
    </lineage>
</organism>
<dbReference type="EMBL" id="CP144098">
    <property type="protein sequence ID" value="WWC85776.1"/>
    <property type="molecule type" value="Genomic_DNA"/>
</dbReference>
<gene>
    <name evidence="5" type="ORF">L201_000642</name>
</gene>
<keyword evidence="3 4" id="KW-0472">Membrane</keyword>
<evidence type="ECO:0000313" key="5">
    <source>
        <dbReference type="EMBL" id="WWC85776.1"/>
    </source>
</evidence>
<comment type="similarity">
    <text evidence="4">Belongs to the copper transporter (Ctr) (TC 1.A.56) family. SLC31A subfamily.</text>
</comment>
<evidence type="ECO:0000256" key="3">
    <source>
        <dbReference type="ARBA" id="ARBA00023136"/>
    </source>
</evidence>
<evidence type="ECO:0000256" key="1">
    <source>
        <dbReference type="ARBA" id="ARBA00022692"/>
    </source>
</evidence>
<keyword evidence="6" id="KW-1185">Reference proteome</keyword>
<dbReference type="RefSeq" id="XP_066072539.1">
    <property type="nucleotide sequence ID" value="XM_066216442.1"/>
</dbReference>
<feature type="transmembrane region" description="Helical" evidence="4">
    <location>
        <begin position="129"/>
        <end position="146"/>
    </location>
</feature>